<dbReference type="InterPro" id="IPR018528">
    <property type="entry name" value="Preph_deHydtase_CS"/>
</dbReference>
<dbReference type="EC" id="4.2.1.51" evidence="2"/>
<dbReference type="PROSITE" id="PS00857">
    <property type="entry name" value="PREPHENATE_DEHYDR_1"/>
    <property type="match status" value="1"/>
</dbReference>
<keyword evidence="3" id="KW-0028">Amino-acid biosynthesis</keyword>
<accession>D1PZ56</accession>
<dbReference type="GO" id="GO:0009094">
    <property type="term" value="P:L-phenylalanine biosynthetic process"/>
    <property type="evidence" value="ECO:0007669"/>
    <property type="project" value="UniProtKB-UniPathway"/>
</dbReference>
<dbReference type="PANTHER" id="PTHR21022:SF19">
    <property type="entry name" value="PREPHENATE DEHYDRATASE-RELATED"/>
    <property type="match status" value="1"/>
</dbReference>
<dbReference type="Proteomes" id="UP000003160">
    <property type="component" value="Unassembled WGS sequence"/>
</dbReference>
<dbReference type="GO" id="GO:0005737">
    <property type="term" value="C:cytoplasm"/>
    <property type="evidence" value="ECO:0007669"/>
    <property type="project" value="TreeGrafter"/>
</dbReference>
<keyword evidence="6 11" id="KW-0456">Lyase</keyword>
<evidence type="ECO:0000256" key="2">
    <source>
        <dbReference type="ARBA" id="ARBA00013147"/>
    </source>
</evidence>
<dbReference type="PROSITE" id="PS51671">
    <property type="entry name" value="ACT"/>
    <property type="match status" value="1"/>
</dbReference>
<evidence type="ECO:0000256" key="1">
    <source>
        <dbReference type="ARBA" id="ARBA00004741"/>
    </source>
</evidence>
<feature type="domain" description="ACT" evidence="10">
    <location>
        <begin position="215"/>
        <end position="291"/>
    </location>
</feature>
<comment type="caution">
    <text evidence="11">The sequence shown here is derived from an EMBL/GenBank/DDBJ whole genome shotgun (WGS) entry which is preliminary data.</text>
</comment>
<evidence type="ECO:0000256" key="3">
    <source>
        <dbReference type="ARBA" id="ARBA00022605"/>
    </source>
</evidence>
<proteinExistence type="predicted"/>
<feature type="site" description="Essential for prephenate dehydratase activity" evidence="8">
    <location>
        <position position="191"/>
    </location>
</feature>
<dbReference type="InterPro" id="IPR008242">
    <property type="entry name" value="Chor_mutase/pphenate_deHydtase"/>
</dbReference>
<dbReference type="InterPro" id="IPR045865">
    <property type="entry name" value="ACT-like_dom_sf"/>
</dbReference>
<keyword evidence="4" id="KW-0057">Aromatic amino acid biosynthesis</keyword>
<evidence type="ECO:0000256" key="8">
    <source>
        <dbReference type="PIRSR" id="PIRSR001500-2"/>
    </source>
</evidence>
<dbReference type="SUPFAM" id="SSF55021">
    <property type="entry name" value="ACT-like"/>
    <property type="match status" value="1"/>
</dbReference>
<dbReference type="PIRSF" id="PIRSF001500">
    <property type="entry name" value="Chor_mut_pdt_Ppr"/>
    <property type="match status" value="1"/>
</dbReference>
<name>D1PZ56_9BACT</name>
<evidence type="ECO:0000313" key="12">
    <source>
        <dbReference type="Proteomes" id="UP000003160"/>
    </source>
</evidence>
<dbReference type="SUPFAM" id="SSF53850">
    <property type="entry name" value="Periplasmic binding protein-like II"/>
    <property type="match status" value="1"/>
</dbReference>
<dbReference type="CDD" id="cd13631">
    <property type="entry name" value="PBP2_Ct-PDT_like"/>
    <property type="match status" value="1"/>
</dbReference>
<protein>
    <recommendedName>
        <fullName evidence="2">prephenate dehydratase</fullName>
        <ecNumber evidence="2">4.2.1.51</ecNumber>
    </recommendedName>
</protein>
<organism evidence="11 12">
    <name type="scientific">Hallella bergensis DSM 17361</name>
    <dbReference type="NCBI Taxonomy" id="585502"/>
    <lineage>
        <taxon>Bacteria</taxon>
        <taxon>Pseudomonadati</taxon>
        <taxon>Bacteroidota</taxon>
        <taxon>Bacteroidia</taxon>
        <taxon>Bacteroidales</taxon>
        <taxon>Prevotellaceae</taxon>
        <taxon>Hallella</taxon>
    </lineage>
</organism>
<dbReference type="InterPro" id="IPR001086">
    <property type="entry name" value="Preph_deHydtase"/>
</dbReference>
<dbReference type="HOGENOM" id="CLU_035008_1_0_10"/>
<dbReference type="eggNOG" id="COG0077">
    <property type="taxonomic scope" value="Bacteria"/>
</dbReference>
<evidence type="ECO:0000313" key="11">
    <source>
        <dbReference type="EMBL" id="EFA43290.1"/>
    </source>
</evidence>
<evidence type="ECO:0000256" key="5">
    <source>
        <dbReference type="ARBA" id="ARBA00023222"/>
    </source>
</evidence>
<dbReference type="GO" id="GO:0004664">
    <property type="term" value="F:prephenate dehydratase activity"/>
    <property type="evidence" value="ECO:0007669"/>
    <property type="project" value="UniProtKB-EC"/>
</dbReference>
<comment type="catalytic activity">
    <reaction evidence="7">
        <text>prephenate + H(+) = 3-phenylpyruvate + CO2 + H2O</text>
        <dbReference type="Rhea" id="RHEA:21648"/>
        <dbReference type="ChEBI" id="CHEBI:15377"/>
        <dbReference type="ChEBI" id="CHEBI:15378"/>
        <dbReference type="ChEBI" id="CHEBI:16526"/>
        <dbReference type="ChEBI" id="CHEBI:18005"/>
        <dbReference type="ChEBI" id="CHEBI:29934"/>
        <dbReference type="EC" id="4.2.1.51"/>
    </reaction>
</comment>
<evidence type="ECO:0000256" key="7">
    <source>
        <dbReference type="ARBA" id="ARBA00047848"/>
    </source>
</evidence>
<dbReference type="InterPro" id="IPR002912">
    <property type="entry name" value="ACT_dom"/>
</dbReference>
<sequence>MKMRRDFICSSREKDQEMKRIAIQGIPGSFHDIAARQYFHGEQVQLVCCSTFEQVFENIKRDPTMIGVLAIENTIAGSLLHNYDLLRASDTTIVGEHKLHICHSICCLPEDDWATIREIHSHPVALMQCRDFLANHPDMKAVESEDTAGSAEYIAKQGCRGWAAICHADAAKLYGLKVLENHIEDNKHNFTRFLVVSNPRKADFLRSLDRSEKASLVFSLPHAEGSLSKVLTILSFYDINLTKIQSLPVVGHEWEYLFYVDVTFDDLVRYRQSIDAITPLTKGIKILGEYREAPNSPATDPESRCGGLAQEMTMIEK</sequence>
<feature type="domain" description="Prephenate dehydratase" evidence="9">
    <location>
        <begin position="20"/>
        <end position="198"/>
    </location>
</feature>
<dbReference type="Gene3D" id="3.40.190.10">
    <property type="entry name" value="Periplasmic binding protein-like II"/>
    <property type="match status" value="2"/>
</dbReference>
<dbReference type="UniPathway" id="UPA00121">
    <property type="reaction ID" value="UER00345"/>
</dbReference>
<dbReference type="CDD" id="cd04905">
    <property type="entry name" value="ACT_CM-PDT"/>
    <property type="match status" value="1"/>
</dbReference>
<keyword evidence="12" id="KW-1185">Reference proteome</keyword>
<dbReference type="Gene3D" id="3.30.70.260">
    <property type="match status" value="1"/>
</dbReference>
<dbReference type="Pfam" id="PF00800">
    <property type="entry name" value="PDT"/>
    <property type="match status" value="1"/>
</dbReference>
<gene>
    <name evidence="11" type="primary">pheA2</name>
    <name evidence="11" type="ORF">HMPREF0645_2241</name>
</gene>
<evidence type="ECO:0000259" key="10">
    <source>
        <dbReference type="PROSITE" id="PS51671"/>
    </source>
</evidence>
<evidence type="ECO:0000256" key="4">
    <source>
        <dbReference type="ARBA" id="ARBA00023141"/>
    </source>
</evidence>
<reference evidence="11 12" key="1">
    <citation type="submission" date="2009-10" db="EMBL/GenBank/DDBJ databases">
        <authorList>
            <person name="Qin X."/>
            <person name="Bachman B."/>
            <person name="Battles P."/>
            <person name="Bell A."/>
            <person name="Bess C."/>
            <person name="Bickham C."/>
            <person name="Chaboub L."/>
            <person name="Chen D."/>
            <person name="Coyle M."/>
            <person name="Deiros D.R."/>
            <person name="Dinh H."/>
            <person name="Forbes L."/>
            <person name="Fowler G."/>
            <person name="Francisco L."/>
            <person name="Fu Q."/>
            <person name="Gubbala S."/>
            <person name="Hale W."/>
            <person name="Han Y."/>
            <person name="Hemphill L."/>
            <person name="Highlander S.K."/>
            <person name="Hirani K."/>
            <person name="Hogues M."/>
            <person name="Jackson L."/>
            <person name="Jakkamsetti A."/>
            <person name="Javaid M."/>
            <person name="Jiang H."/>
            <person name="Korchina V."/>
            <person name="Kovar C."/>
            <person name="Lara F."/>
            <person name="Lee S."/>
            <person name="Mata R."/>
            <person name="Mathew T."/>
            <person name="Moen C."/>
            <person name="Morales K."/>
            <person name="Munidasa M."/>
            <person name="Nazareth L."/>
            <person name="Ngo R."/>
            <person name="Nguyen L."/>
            <person name="Okwuonu G."/>
            <person name="Ongeri F."/>
            <person name="Patil S."/>
            <person name="Petrosino J."/>
            <person name="Pham C."/>
            <person name="Pham P."/>
            <person name="Pu L.-L."/>
            <person name="Puazo M."/>
            <person name="Raj R."/>
            <person name="Reid J."/>
            <person name="Rouhana J."/>
            <person name="Saada N."/>
            <person name="Shang Y."/>
            <person name="Simmons D."/>
            <person name="Thornton R."/>
            <person name="Warren J."/>
            <person name="Weissenberger G."/>
            <person name="Zhang J."/>
            <person name="Zhang L."/>
            <person name="Zhou C."/>
            <person name="Zhu D."/>
            <person name="Muzny D."/>
            <person name="Worley K."/>
            <person name="Gibbs R."/>
        </authorList>
    </citation>
    <scope>NUCLEOTIDE SEQUENCE [LARGE SCALE GENOMIC DNA]</scope>
    <source>
        <strain evidence="11 12">DSM 17361</strain>
    </source>
</reference>
<keyword evidence="5" id="KW-0584">Phenylalanine biosynthesis</keyword>
<dbReference type="PANTHER" id="PTHR21022">
    <property type="entry name" value="PREPHENATE DEHYDRATASE P PROTEIN"/>
    <property type="match status" value="1"/>
</dbReference>
<dbReference type="PROSITE" id="PS51171">
    <property type="entry name" value="PREPHENATE_DEHYDR_3"/>
    <property type="match status" value="1"/>
</dbReference>
<comment type="pathway">
    <text evidence="1">Amino-acid biosynthesis; L-phenylalanine biosynthesis; phenylpyruvate from prephenate: step 1/1.</text>
</comment>
<dbReference type="EMBL" id="ACKS01000082">
    <property type="protein sequence ID" value="EFA43290.1"/>
    <property type="molecule type" value="Genomic_DNA"/>
</dbReference>
<dbReference type="AlphaFoldDB" id="D1PZ56"/>
<evidence type="ECO:0000259" key="9">
    <source>
        <dbReference type="PROSITE" id="PS51171"/>
    </source>
</evidence>
<evidence type="ECO:0000256" key="6">
    <source>
        <dbReference type="ARBA" id="ARBA00023239"/>
    </source>
</evidence>